<feature type="compositionally biased region" description="Low complexity" evidence="1">
    <location>
        <begin position="481"/>
        <end position="497"/>
    </location>
</feature>
<dbReference type="InterPro" id="IPR021109">
    <property type="entry name" value="Peptidase_aspartic_dom_sf"/>
</dbReference>
<dbReference type="GO" id="GO:0003964">
    <property type="term" value="F:RNA-directed DNA polymerase activity"/>
    <property type="evidence" value="ECO:0007669"/>
    <property type="project" value="UniProtKB-KW"/>
</dbReference>
<dbReference type="Gene3D" id="2.40.70.10">
    <property type="entry name" value="Acid Proteases"/>
    <property type="match status" value="1"/>
</dbReference>
<evidence type="ECO:0000256" key="1">
    <source>
        <dbReference type="SAM" id="MobiDB-lite"/>
    </source>
</evidence>
<sequence length="569" mass="65012">MVPYQSPPQNSQVVLASQLDTFKKTTKGSMQVMRNHITNLKAEIRSEVQATLQNQINSLKGEFKNELKSQHNLFMNQQNDFQNNLQNMLSGFFQNQSQPSTSTSVALTSLPSNTITNPRCEARAITTRSGLSYTPVPPIPPPLFDENEPLTEKETKVTKDKLIFLLLQKEPSKKTHLPYPQRMKAQKQKEKNDMQLHKFLEMFQKLHFNISLAEALVLMPKYTQMIEKLPEKLGDPGRFLIPCDFTKMSKCMALADLGASINLMPLGIYQKLKLPELVTNQDDPPIELANGSVAFPTALQRNVPCKEFDSLVGEIIKQKEEVKKISDPVARRRACFTSNLENFRIIHQGRVIQFTSKCSVRLQFQHLSKNNNLEDSFKMGDEDLNFIPNKELDKEDLIPIPRESKIGKECDFPLCDDFQSFKTFSNPLFEKKDDFPSRNDESILKEEVHKELLGYFEPLFEDDEEIISIEVSRQISPKVNSEPSIESPISSSPSLSSSEASEYSLDEFADELALIDFSSYPERDDMTPDDVIREIEFLFYGDPTSDPTESKVEEFINENTTYGQKSLFR</sequence>
<evidence type="ECO:0000313" key="2">
    <source>
        <dbReference type="EMBL" id="GJT26087.1"/>
    </source>
</evidence>
<dbReference type="Proteomes" id="UP001151760">
    <property type="component" value="Unassembled WGS sequence"/>
</dbReference>
<gene>
    <name evidence="2" type="ORF">Tco_0906362</name>
</gene>
<reference evidence="2" key="2">
    <citation type="submission" date="2022-01" db="EMBL/GenBank/DDBJ databases">
        <authorList>
            <person name="Yamashiro T."/>
            <person name="Shiraishi A."/>
            <person name="Satake H."/>
            <person name="Nakayama K."/>
        </authorList>
    </citation>
    <scope>NUCLEOTIDE SEQUENCE</scope>
</reference>
<proteinExistence type="predicted"/>
<evidence type="ECO:0000313" key="3">
    <source>
        <dbReference type="Proteomes" id="UP001151760"/>
    </source>
</evidence>
<feature type="region of interest" description="Disordered" evidence="1">
    <location>
        <begin position="477"/>
        <end position="497"/>
    </location>
</feature>
<comment type="caution">
    <text evidence="2">The sequence shown here is derived from an EMBL/GenBank/DDBJ whole genome shotgun (WGS) entry which is preliminary data.</text>
</comment>
<accession>A0ABQ5CJ00</accession>
<dbReference type="PANTHER" id="PTHR33067:SF9">
    <property type="entry name" value="RNA-DIRECTED DNA POLYMERASE"/>
    <property type="match status" value="1"/>
</dbReference>
<keyword evidence="3" id="KW-1185">Reference proteome</keyword>
<keyword evidence="2" id="KW-0808">Transferase</keyword>
<keyword evidence="2" id="KW-0548">Nucleotidyltransferase</keyword>
<keyword evidence="2" id="KW-0695">RNA-directed DNA polymerase</keyword>
<name>A0ABQ5CJ00_9ASTR</name>
<organism evidence="2 3">
    <name type="scientific">Tanacetum coccineum</name>
    <dbReference type="NCBI Taxonomy" id="301880"/>
    <lineage>
        <taxon>Eukaryota</taxon>
        <taxon>Viridiplantae</taxon>
        <taxon>Streptophyta</taxon>
        <taxon>Embryophyta</taxon>
        <taxon>Tracheophyta</taxon>
        <taxon>Spermatophyta</taxon>
        <taxon>Magnoliopsida</taxon>
        <taxon>eudicotyledons</taxon>
        <taxon>Gunneridae</taxon>
        <taxon>Pentapetalae</taxon>
        <taxon>asterids</taxon>
        <taxon>campanulids</taxon>
        <taxon>Asterales</taxon>
        <taxon>Asteraceae</taxon>
        <taxon>Asteroideae</taxon>
        <taxon>Anthemideae</taxon>
        <taxon>Anthemidinae</taxon>
        <taxon>Tanacetum</taxon>
    </lineage>
</organism>
<dbReference type="PANTHER" id="PTHR33067">
    <property type="entry name" value="RNA-DIRECTED DNA POLYMERASE-RELATED"/>
    <property type="match status" value="1"/>
</dbReference>
<protein>
    <submittedName>
        <fullName evidence="2">Reverse transcriptase domain-containing protein</fullName>
    </submittedName>
</protein>
<dbReference type="EMBL" id="BQNB010014264">
    <property type="protein sequence ID" value="GJT26087.1"/>
    <property type="molecule type" value="Genomic_DNA"/>
</dbReference>
<reference evidence="2" key="1">
    <citation type="journal article" date="2022" name="Int. J. Mol. Sci.">
        <title>Draft Genome of Tanacetum Coccineum: Genomic Comparison of Closely Related Tanacetum-Family Plants.</title>
        <authorList>
            <person name="Yamashiro T."/>
            <person name="Shiraishi A."/>
            <person name="Nakayama K."/>
            <person name="Satake H."/>
        </authorList>
    </citation>
    <scope>NUCLEOTIDE SEQUENCE</scope>
</reference>